<evidence type="ECO:0000313" key="4">
    <source>
        <dbReference type="EMBL" id="BDG67577.1"/>
    </source>
</evidence>
<evidence type="ECO:0000259" key="3">
    <source>
        <dbReference type="PROSITE" id="PS51756"/>
    </source>
</evidence>
<accession>A0ABM7XR95</accession>
<proteinExistence type="inferred from homology"/>
<dbReference type="EMBL" id="AP025635">
    <property type="protein sequence ID" value="BDG67577.1"/>
    <property type="molecule type" value="Genomic_DNA"/>
</dbReference>
<dbReference type="PROSITE" id="PS51756">
    <property type="entry name" value="LXG"/>
    <property type="match status" value="1"/>
</dbReference>
<sequence length="209" mass="23137">MGFYVDVKEIKELTEHYLKAADNAQTALDDARKGMNGIITSNAMYGEVGKAITNDINNNQNAVIVGLKDSYKILGAEFQQALQEFLSTTGESSEDAILDEEVITKVKADLDNMETTHEELRKETKAVYEDIADLIDLPMPENTFKGKKADAEKYLTKIITNVTEFDSKQVTSSTAELVSALSQQVSMAEQANELSYTDPRFKSFGNKVS</sequence>
<keyword evidence="2" id="KW-0175">Coiled coil</keyword>
<dbReference type="InterPro" id="IPR006829">
    <property type="entry name" value="LXG_dom"/>
</dbReference>
<reference evidence="4 5" key="1">
    <citation type="submission" date="2022-03" db="EMBL/GenBank/DDBJ databases">
        <title>Complete genome sequence of Enterococcus innesii DB-1.</title>
        <authorList>
            <person name="Fukuda D."/>
            <person name="Nolasco-Hipolito C."/>
        </authorList>
    </citation>
    <scope>NUCLEOTIDE SEQUENCE [LARGE SCALE GENOMIC DNA]</scope>
    <source>
        <strain evidence="4 5">DB-1</strain>
    </source>
</reference>
<gene>
    <name evidence="4" type="ORF">ENLAB_11410</name>
</gene>
<protein>
    <recommendedName>
        <fullName evidence="3">LXG domain-containing protein</fullName>
    </recommendedName>
</protein>
<keyword evidence="5" id="KW-1185">Reference proteome</keyword>
<evidence type="ECO:0000256" key="1">
    <source>
        <dbReference type="ARBA" id="ARBA00034117"/>
    </source>
</evidence>
<feature type="domain" description="LXG" evidence="3">
    <location>
        <begin position="1"/>
        <end position="209"/>
    </location>
</feature>
<comment type="similarity">
    <text evidence="1">In the N-terminal section; belongs to the LXG family.</text>
</comment>
<organism evidence="4 5">
    <name type="scientific">Enterococcus innesii</name>
    <dbReference type="NCBI Taxonomy" id="2839759"/>
    <lineage>
        <taxon>Bacteria</taxon>
        <taxon>Bacillati</taxon>
        <taxon>Bacillota</taxon>
        <taxon>Bacilli</taxon>
        <taxon>Lactobacillales</taxon>
        <taxon>Enterococcaceae</taxon>
        <taxon>Enterococcus</taxon>
    </lineage>
</organism>
<feature type="coiled-coil region" evidence="2">
    <location>
        <begin position="103"/>
        <end position="130"/>
    </location>
</feature>
<evidence type="ECO:0000256" key="2">
    <source>
        <dbReference type="SAM" id="Coils"/>
    </source>
</evidence>
<dbReference type="Pfam" id="PF04740">
    <property type="entry name" value="LXG"/>
    <property type="match status" value="1"/>
</dbReference>
<dbReference type="Proteomes" id="UP000831692">
    <property type="component" value="Chromosome"/>
</dbReference>
<evidence type="ECO:0000313" key="5">
    <source>
        <dbReference type="Proteomes" id="UP000831692"/>
    </source>
</evidence>
<name>A0ABM7XR95_9ENTE</name>